<organism evidence="3 4">
    <name type="scientific">Geodermatophilus africanus</name>
    <dbReference type="NCBI Taxonomy" id="1137993"/>
    <lineage>
        <taxon>Bacteria</taxon>
        <taxon>Bacillati</taxon>
        <taxon>Actinomycetota</taxon>
        <taxon>Actinomycetes</taxon>
        <taxon>Geodermatophilales</taxon>
        <taxon>Geodermatophilaceae</taxon>
        <taxon>Geodermatophilus</taxon>
    </lineage>
</organism>
<dbReference type="PANTHER" id="PTHR43102">
    <property type="entry name" value="SLR1143 PROTEIN"/>
    <property type="match status" value="1"/>
</dbReference>
<reference evidence="4" key="1">
    <citation type="submission" date="2016-10" db="EMBL/GenBank/DDBJ databases">
        <authorList>
            <person name="Varghese N."/>
            <person name="Submissions S."/>
        </authorList>
    </citation>
    <scope>NUCLEOTIDE SEQUENCE [LARGE SCALE GENOMIC DNA]</scope>
    <source>
        <strain evidence="4">DSM 45422</strain>
    </source>
</reference>
<evidence type="ECO:0000313" key="4">
    <source>
        <dbReference type="Proteomes" id="UP000198921"/>
    </source>
</evidence>
<dbReference type="STRING" id="1137993.SAMN05660209_03085"/>
<sequence length="246" mass="26155">MQRRRSEAEAQIARLLRTARRKLDLSVAFLSRVDERARTMQVVDTLLAAPADGYSGPRDSGFCLAVLEGRLPRVMPDVRRVPEAMALHPADLPQIRGHVSVPVVLSDGTVYGTFCAYGLVGDPEVSPRDLALMEVLADAAALVIEPQLRTEQEHAEIHHRIDPVIDAGGPVVVLQPIVSLCTGARVGAEALSRFPAAWGAAPTSSSARHTASARATGWSCSPSPAAPGPSATSTATSRSTSRRRPC</sequence>
<feature type="compositionally biased region" description="Low complexity" evidence="1">
    <location>
        <begin position="200"/>
        <end position="216"/>
    </location>
</feature>
<proteinExistence type="predicted"/>
<keyword evidence="4" id="KW-1185">Reference proteome</keyword>
<dbReference type="SUPFAM" id="SSF141868">
    <property type="entry name" value="EAL domain-like"/>
    <property type="match status" value="1"/>
</dbReference>
<dbReference type="SUPFAM" id="SSF55781">
    <property type="entry name" value="GAF domain-like"/>
    <property type="match status" value="1"/>
</dbReference>
<name>A0A1H3KPE3_9ACTN</name>
<protein>
    <submittedName>
        <fullName evidence="3">GAF domain-containing protein</fullName>
    </submittedName>
</protein>
<feature type="region of interest" description="Disordered" evidence="1">
    <location>
        <begin position="200"/>
        <end position="246"/>
    </location>
</feature>
<evidence type="ECO:0000259" key="2">
    <source>
        <dbReference type="SMART" id="SM00065"/>
    </source>
</evidence>
<dbReference type="Proteomes" id="UP000198921">
    <property type="component" value="Unassembled WGS sequence"/>
</dbReference>
<dbReference type="RefSeq" id="WP_244522595.1">
    <property type="nucleotide sequence ID" value="NZ_FNOT01000008.1"/>
</dbReference>
<feature type="domain" description="GAF" evidence="2">
    <location>
        <begin position="7"/>
        <end position="154"/>
    </location>
</feature>
<dbReference type="AlphaFoldDB" id="A0A1H3KPE3"/>
<dbReference type="InterPro" id="IPR003018">
    <property type="entry name" value="GAF"/>
</dbReference>
<feature type="compositionally biased region" description="Low complexity" evidence="1">
    <location>
        <begin position="228"/>
        <end position="239"/>
    </location>
</feature>
<dbReference type="InterPro" id="IPR035919">
    <property type="entry name" value="EAL_sf"/>
</dbReference>
<dbReference type="PANTHER" id="PTHR43102:SF2">
    <property type="entry name" value="GAF DOMAIN-CONTAINING PROTEIN"/>
    <property type="match status" value="1"/>
</dbReference>
<accession>A0A1H3KPE3</accession>
<dbReference type="SMART" id="SM00065">
    <property type="entry name" value="GAF"/>
    <property type="match status" value="1"/>
</dbReference>
<dbReference type="EMBL" id="FNOT01000008">
    <property type="protein sequence ID" value="SDY54001.1"/>
    <property type="molecule type" value="Genomic_DNA"/>
</dbReference>
<evidence type="ECO:0000313" key="3">
    <source>
        <dbReference type="EMBL" id="SDY54001.1"/>
    </source>
</evidence>
<evidence type="ECO:0000256" key="1">
    <source>
        <dbReference type="SAM" id="MobiDB-lite"/>
    </source>
</evidence>
<dbReference type="Gene3D" id="3.30.450.40">
    <property type="match status" value="1"/>
</dbReference>
<dbReference type="Pfam" id="PF13185">
    <property type="entry name" value="GAF_2"/>
    <property type="match status" value="1"/>
</dbReference>
<dbReference type="InterPro" id="IPR029016">
    <property type="entry name" value="GAF-like_dom_sf"/>
</dbReference>
<gene>
    <name evidence="3" type="ORF">SAMN05660209_03085</name>
</gene>